<comment type="caution">
    <text evidence="2">The sequence shown here is derived from an EMBL/GenBank/DDBJ whole genome shotgun (WGS) entry which is preliminary data.</text>
</comment>
<evidence type="ECO:0000256" key="1">
    <source>
        <dbReference type="SAM" id="SignalP"/>
    </source>
</evidence>
<dbReference type="Gramene" id="PHT87094">
    <property type="protein sequence ID" value="PHT87094"/>
    <property type="gene ID" value="T459_09200"/>
</dbReference>
<accession>A0A2G2ZYP5</accession>
<dbReference type="STRING" id="4072.A0A2G2ZYP5"/>
<dbReference type="AlphaFoldDB" id="A0A2G2ZYP5"/>
<keyword evidence="1" id="KW-0732">Signal</keyword>
<protein>
    <submittedName>
        <fullName evidence="2">Uncharacterized protein</fullName>
    </submittedName>
</protein>
<feature type="signal peptide" evidence="1">
    <location>
        <begin position="1"/>
        <end position="16"/>
    </location>
</feature>
<reference evidence="2 3" key="1">
    <citation type="journal article" date="2014" name="Nat. Genet.">
        <title>Genome sequence of the hot pepper provides insights into the evolution of pungency in Capsicum species.</title>
        <authorList>
            <person name="Kim S."/>
            <person name="Park M."/>
            <person name="Yeom S.I."/>
            <person name="Kim Y.M."/>
            <person name="Lee J.M."/>
            <person name="Lee H.A."/>
            <person name="Seo E."/>
            <person name="Choi J."/>
            <person name="Cheong K."/>
            <person name="Kim K.T."/>
            <person name="Jung K."/>
            <person name="Lee G.W."/>
            <person name="Oh S.K."/>
            <person name="Bae C."/>
            <person name="Kim S.B."/>
            <person name="Lee H.Y."/>
            <person name="Kim S.Y."/>
            <person name="Kim M.S."/>
            <person name="Kang B.C."/>
            <person name="Jo Y.D."/>
            <person name="Yang H.B."/>
            <person name="Jeong H.J."/>
            <person name="Kang W.H."/>
            <person name="Kwon J.K."/>
            <person name="Shin C."/>
            <person name="Lim J.Y."/>
            <person name="Park J.H."/>
            <person name="Huh J.H."/>
            <person name="Kim J.S."/>
            <person name="Kim B.D."/>
            <person name="Cohen O."/>
            <person name="Paran I."/>
            <person name="Suh M.C."/>
            <person name="Lee S.B."/>
            <person name="Kim Y.K."/>
            <person name="Shin Y."/>
            <person name="Noh S.J."/>
            <person name="Park J."/>
            <person name="Seo Y.S."/>
            <person name="Kwon S.Y."/>
            <person name="Kim H.A."/>
            <person name="Park J.M."/>
            <person name="Kim H.J."/>
            <person name="Choi S.B."/>
            <person name="Bosland P.W."/>
            <person name="Reeves G."/>
            <person name="Jo S.H."/>
            <person name="Lee B.W."/>
            <person name="Cho H.T."/>
            <person name="Choi H.S."/>
            <person name="Lee M.S."/>
            <person name="Yu Y."/>
            <person name="Do Choi Y."/>
            <person name="Park B.S."/>
            <person name="van Deynze A."/>
            <person name="Ashrafi H."/>
            <person name="Hill T."/>
            <person name="Kim W.T."/>
            <person name="Pai H.S."/>
            <person name="Ahn H.K."/>
            <person name="Yeam I."/>
            <person name="Giovannoni J.J."/>
            <person name="Rose J.K."/>
            <person name="Sorensen I."/>
            <person name="Lee S.J."/>
            <person name="Kim R.W."/>
            <person name="Choi I.Y."/>
            <person name="Choi B.S."/>
            <person name="Lim J.S."/>
            <person name="Lee Y.H."/>
            <person name="Choi D."/>
        </authorList>
    </citation>
    <scope>NUCLEOTIDE SEQUENCE [LARGE SCALE GENOMIC DNA]</scope>
    <source>
        <strain evidence="3">cv. CM334</strain>
    </source>
</reference>
<evidence type="ECO:0000313" key="3">
    <source>
        <dbReference type="Proteomes" id="UP000222542"/>
    </source>
</evidence>
<evidence type="ECO:0000313" key="2">
    <source>
        <dbReference type="EMBL" id="PHT87094.1"/>
    </source>
</evidence>
<reference evidence="2 3" key="2">
    <citation type="journal article" date="2017" name="Genome Biol.">
        <title>New reference genome sequences of hot pepper reveal the massive evolution of plant disease-resistance genes by retroduplication.</title>
        <authorList>
            <person name="Kim S."/>
            <person name="Park J."/>
            <person name="Yeom S.I."/>
            <person name="Kim Y.M."/>
            <person name="Seo E."/>
            <person name="Kim K.T."/>
            <person name="Kim M.S."/>
            <person name="Lee J.M."/>
            <person name="Cheong K."/>
            <person name="Shin H.S."/>
            <person name="Kim S.B."/>
            <person name="Han K."/>
            <person name="Lee J."/>
            <person name="Park M."/>
            <person name="Lee H.A."/>
            <person name="Lee H.Y."/>
            <person name="Lee Y."/>
            <person name="Oh S."/>
            <person name="Lee J.H."/>
            <person name="Choi E."/>
            <person name="Choi E."/>
            <person name="Lee S.E."/>
            <person name="Jeon J."/>
            <person name="Kim H."/>
            <person name="Choi G."/>
            <person name="Song H."/>
            <person name="Lee J."/>
            <person name="Lee S.C."/>
            <person name="Kwon J.K."/>
            <person name="Lee H.Y."/>
            <person name="Koo N."/>
            <person name="Hong Y."/>
            <person name="Kim R.W."/>
            <person name="Kang W.H."/>
            <person name="Huh J.H."/>
            <person name="Kang B.C."/>
            <person name="Yang T.J."/>
            <person name="Lee Y.H."/>
            <person name="Bennetzen J.L."/>
            <person name="Choi D."/>
        </authorList>
    </citation>
    <scope>NUCLEOTIDE SEQUENCE [LARGE SCALE GENOMIC DNA]</scope>
    <source>
        <strain evidence="3">cv. CM334</strain>
    </source>
</reference>
<keyword evidence="3" id="KW-1185">Reference proteome</keyword>
<gene>
    <name evidence="2" type="ORF">T459_09200</name>
</gene>
<dbReference type="Proteomes" id="UP000222542">
    <property type="component" value="Unassembled WGS sequence"/>
</dbReference>
<dbReference type="PANTHER" id="PTHR33566:SF1">
    <property type="entry name" value="EN_SPM-LIKE TRANSPOSON-RELATED"/>
    <property type="match status" value="1"/>
</dbReference>
<feature type="chain" id="PRO_5013599141" evidence="1">
    <location>
        <begin position="17"/>
        <end position="235"/>
    </location>
</feature>
<dbReference type="PANTHER" id="PTHR33566">
    <property type="entry name" value="EN/SPM-LIKE TRANSPOSON-RELATED"/>
    <property type="match status" value="1"/>
</dbReference>
<organism evidence="2 3">
    <name type="scientific">Capsicum annuum</name>
    <name type="common">Capsicum pepper</name>
    <dbReference type="NCBI Taxonomy" id="4072"/>
    <lineage>
        <taxon>Eukaryota</taxon>
        <taxon>Viridiplantae</taxon>
        <taxon>Streptophyta</taxon>
        <taxon>Embryophyta</taxon>
        <taxon>Tracheophyta</taxon>
        <taxon>Spermatophyta</taxon>
        <taxon>Magnoliopsida</taxon>
        <taxon>eudicotyledons</taxon>
        <taxon>Gunneridae</taxon>
        <taxon>Pentapetalae</taxon>
        <taxon>asterids</taxon>
        <taxon>lamiids</taxon>
        <taxon>Solanales</taxon>
        <taxon>Solanaceae</taxon>
        <taxon>Solanoideae</taxon>
        <taxon>Capsiceae</taxon>
        <taxon>Capsicum</taxon>
    </lineage>
</organism>
<sequence>MFTSIFLKFALQLLQLGDFKMDDHGFVNLSETLKVTTGYGKPDEVVFKKAFQTERRSLRLASKVLEVYAIGSHLEDVVFEVINSAGEVDEDIDGEEEDGCSHTLLIRQDLSREEDNVQVDKVVINTHEVTQPRSPKKEILLLEDSYSLKGPGMVYDNPNDGSIMLFKDSCAFMDLENRQIINFASEIKDYIPPLSNLEGAGAPFPFLITISSINRNDDCDMDVTSMNISSKREKM</sequence>
<name>A0A2G2ZYP5_CAPAN</name>
<dbReference type="EMBL" id="AYRZ02000003">
    <property type="protein sequence ID" value="PHT87094.1"/>
    <property type="molecule type" value="Genomic_DNA"/>
</dbReference>
<proteinExistence type="predicted"/>